<dbReference type="CDD" id="cd16919">
    <property type="entry name" value="HATPase_CckA-like"/>
    <property type="match status" value="1"/>
</dbReference>
<dbReference type="Proteomes" id="UP001156882">
    <property type="component" value="Unassembled WGS sequence"/>
</dbReference>
<name>A0ABQ6CJI2_9HYPH</name>
<dbReference type="SUPFAM" id="SSF47384">
    <property type="entry name" value="Homodimeric domain of signal transducing histidine kinase"/>
    <property type="match status" value="1"/>
</dbReference>
<dbReference type="Pfam" id="PF02518">
    <property type="entry name" value="HATPase_c"/>
    <property type="match status" value="1"/>
</dbReference>
<dbReference type="EMBL" id="BSPC01000029">
    <property type="protein sequence ID" value="GLS20531.1"/>
    <property type="molecule type" value="Genomic_DNA"/>
</dbReference>
<dbReference type="InterPro" id="IPR036097">
    <property type="entry name" value="HisK_dim/P_sf"/>
</dbReference>
<feature type="domain" description="Response regulatory" evidence="6">
    <location>
        <begin position="504"/>
        <end position="619"/>
    </location>
</feature>
<dbReference type="InterPro" id="IPR004358">
    <property type="entry name" value="Sig_transdc_His_kin-like_C"/>
</dbReference>
<dbReference type="Pfam" id="PF00072">
    <property type="entry name" value="Response_reg"/>
    <property type="match status" value="1"/>
</dbReference>
<feature type="domain" description="Histidine kinase" evidence="5">
    <location>
        <begin position="256"/>
        <end position="480"/>
    </location>
</feature>
<dbReference type="PANTHER" id="PTHR43065">
    <property type="entry name" value="SENSOR HISTIDINE KINASE"/>
    <property type="match status" value="1"/>
</dbReference>
<dbReference type="SUPFAM" id="SSF52172">
    <property type="entry name" value="CheY-like"/>
    <property type="match status" value="1"/>
</dbReference>
<dbReference type="InterPro" id="IPR001789">
    <property type="entry name" value="Sig_transdc_resp-reg_receiver"/>
</dbReference>
<dbReference type="PANTHER" id="PTHR43065:SF49">
    <property type="entry name" value="HISTIDINE KINASE"/>
    <property type="match status" value="1"/>
</dbReference>
<dbReference type="Gene3D" id="1.10.287.130">
    <property type="match status" value="1"/>
</dbReference>
<dbReference type="SMART" id="SM00388">
    <property type="entry name" value="HisKA"/>
    <property type="match status" value="1"/>
</dbReference>
<evidence type="ECO:0000259" key="6">
    <source>
        <dbReference type="PROSITE" id="PS50110"/>
    </source>
</evidence>
<keyword evidence="7" id="KW-0418">Kinase</keyword>
<evidence type="ECO:0000256" key="4">
    <source>
        <dbReference type="PROSITE-ProRule" id="PRU00169"/>
    </source>
</evidence>
<evidence type="ECO:0000313" key="7">
    <source>
        <dbReference type="EMBL" id="GLS20531.1"/>
    </source>
</evidence>
<dbReference type="InterPro" id="IPR003661">
    <property type="entry name" value="HisK_dim/P_dom"/>
</dbReference>
<dbReference type="Pfam" id="PF05227">
    <property type="entry name" value="CHASE3"/>
    <property type="match status" value="1"/>
</dbReference>
<dbReference type="PROSITE" id="PS51257">
    <property type="entry name" value="PROKAR_LIPOPROTEIN"/>
    <property type="match status" value="1"/>
</dbReference>
<proteinExistence type="predicted"/>
<dbReference type="SMART" id="SM00387">
    <property type="entry name" value="HATPase_c"/>
    <property type="match status" value="1"/>
</dbReference>
<accession>A0ABQ6CJI2</accession>
<dbReference type="InterPro" id="IPR007891">
    <property type="entry name" value="CHASE3"/>
</dbReference>
<dbReference type="Gene3D" id="3.30.565.10">
    <property type="entry name" value="Histidine kinase-like ATPase, C-terminal domain"/>
    <property type="match status" value="1"/>
</dbReference>
<dbReference type="PROSITE" id="PS50110">
    <property type="entry name" value="RESPONSE_REGULATORY"/>
    <property type="match status" value="1"/>
</dbReference>
<evidence type="ECO:0000256" key="1">
    <source>
        <dbReference type="ARBA" id="ARBA00000085"/>
    </source>
</evidence>
<keyword evidence="3 4" id="KW-0597">Phosphoprotein</keyword>
<dbReference type="EC" id="2.7.13.3" evidence="2"/>
<dbReference type="Gene3D" id="3.40.50.2300">
    <property type="match status" value="1"/>
</dbReference>
<evidence type="ECO:0000256" key="2">
    <source>
        <dbReference type="ARBA" id="ARBA00012438"/>
    </source>
</evidence>
<keyword evidence="8" id="KW-1185">Reference proteome</keyword>
<evidence type="ECO:0000259" key="5">
    <source>
        <dbReference type="PROSITE" id="PS50109"/>
    </source>
</evidence>
<dbReference type="PROSITE" id="PS50109">
    <property type="entry name" value="HIS_KIN"/>
    <property type="match status" value="1"/>
</dbReference>
<reference evidence="8" key="1">
    <citation type="journal article" date="2019" name="Int. J. Syst. Evol. Microbiol.">
        <title>The Global Catalogue of Microorganisms (GCM) 10K type strain sequencing project: providing services to taxonomists for standard genome sequencing and annotation.</title>
        <authorList>
            <consortium name="The Broad Institute Genomics Platform"/>
            <consortium name="The Broad Institute Genome Sequencing Center for Infectious Disease"/>
            <person name="Wu L."/>
            <person name="Ma J."/>
        </authorList>
    </citation>
    <scope>NUCLEOTIDE SEQUENCE [LARGE SCALE GENOMIC DNA]</scope>
    <source>
        <strain evidence="8">NBRC 101365</strain>
    </source>
</reference>
<organism evidence="7 8">
    <name type="scientific">Labrys miyagiensis</name>
    <dbReference type="NCBI Taxonomy" id="346912"/>
    <lineage>
        <taxon>Bacteria</taxon>
        <taxon>Pseudomonadati</taxon>
        <taxon>Pseudomonadota</taxon>
        <taxon>Alphaproteobacteria</taxon>
        <taxon>Hyphomicrobiales</taxon>
        <taxon>Xanthobacteraceae</taxon>
        <taxon>Labrys</taxon>
    </lineage>
</organism>
<feature type="modified residue" description="4-aspartylphosphate" evidence="4">
    <location>
        <position position="554"/>
    </location>
</feature>
<dbReference type="SUPFAM" id="SSF55874">
    <property type="entry name" value="ATPase domain of HSP90 chaperone/DNA topoisomerase II/histidine kinase"/>
    <property type="match status" value="1"/>
</dbReference>
<dbReference type="Pfam" id="PF00512">
    <property type="entry name" value="HisKA"/>
    <property type="match status" value="1"/>
</dbReference>
<dbReference type="InterPro" id="IPR036890">
    <property type="entry name" value="HATPase_C_sf"/>
</dbReference>
<evidence type="ECO:0000256" key="3">
    <source>
        <dbReference type="ARBA" id="ARBA00022553"/>
    </source>
</evidence>
<dbReference type="CDD" id="cd19410">
    <property type="entry name" value="HK9-like_sensor"/>
    <property type="match status" value="1"/>
</dbReference>
<protein>
    <recommendedName>
        <fullName evidence="2">histidine kinase</fullName>
        <ecNumber evidence="2">2.7.13.3</ecNumber>
    </recommendedName>
</protein>
<dbReference type="GO" id="GO:0016301">
    <property type="term" value="F:kinase activity"/>
    <property type="evidence" value="ECO:0007669"/>
    <property type="project" value="UniProtKB-KW"/>
</dbReference>
<comment type="caution">
    <text evidence="7">The sequence shown here is derived from an EMBL/GenBank/DDBJ whole genome shotgun (WGS) entry which is preliminary data.</text>
</comment>
<comment type="catalytic activity">
    <reaction evidence="1">
        <text>ATP + protein L-histidine = ADP + protein N-phospho-L-histidine.</text>
        <dbReference type="EC" id="2.7.13.3"/>
    </reaction>
</comment>
<keyword evidence="7" id="KW-0808">Transferase</keyword>
<dbReference type="InterPro" id="IPR003594">
    <property type="entry name" value="HATPase_dom"/>
</dbReference>
<dbReference type="SMART" id="SM00448">
    <property type="entry name" value="REC"/>
    <property type="match status" value="1"/>
</dbReference>
<dbReference type="CDD" id="cd00082">
    <property type="entry name" value="HisKA"/>
    <property type="match status" value="1"/>
</dbReference>
<sequence length="622" mass="68061">MQQSVKKAPLSPVTLAAGFALLAVIVGCAAWLTNAQAENEHWVSHTLQVQSAVVTSFSTLQDAQIGVRGLLIEDDLSTLAPYTKADPRIPATIDRVASLVADNPEQADRVRRYREFALMSRDAFDGVVAAYNGGDRSKAVALLVESQKQAFMSQARSLADEMVKAEQMLLQQRTRTVKTTTFWLDVSTALAALAAMGLGIGTYFSVKSASDQLVASNRQLASAYASLQDEIEERTKVEAQLRQSQKMEAIGQLTGGVAHDFNNMLAVIIGNLSLLVRRWRPQEGKAVQYIENALAGARRAETLTYRLLAFSRQQPLVPHVIDCNKLVGGMNDLLRRTIGENIQVETVLGAGNWRTRTDPAQLESAILNLAVNARDAMLEGGKLTIETANAFLDETYTRPLDDVPPGQYVLISVTDNGTGMPPEVLARAFDPFFTTKAVDKGTGLGLSQVYGFVKQSGGHIRIYSELSHGTAIKIYLPRTVEPESAPSPLMPRTEEIPLGTHEQIILVVEDESSMRRFAVDALRELGYSVIHAENGKDAIALLANHERIDLLVTDIIMPEMNGRQLADEIQRQRPGVKVLYMTGFTRNAVVHNGVVDDGVNLMTKPFSLADFAERVARLLRVA</sequence>
<dbReference type="InterPro" id="IPR005467">
    <property type="entry name" value="His_kinase_dom"/>
</dbReference>
<evidence type="ECO:0000313" key="8">
    <source>
        <dbReference type="Proteomes" id="UP001156882"/>
    </source>
</evidence>
<gene>
    <name evidence="7" type="ORF">GCM10007874_35480</name>
</gene>
<dbReference type="InterPro" id="IPR011006">
    <property type="entry name" value="CheY-like_superfamily"/>
</dbReference>
<dbReference type="PRINTS" id="PR00344">
    <property type="entry name" value="BCTRLSENSOR"/>
</dbReference>